<dbReference type="InterPro" id="IPR037041">
    <property type="entry name" value="Trigger_fac_C_sf"/>
</dbReference>
<dbReference type="Pfam" id="PF05698">
    <property type="entry name" value="Trigger_C"/>
    <property type="match status" value="1"/>
</dbReference>
<dbReference type="Gene3D" id="3.30.70.1050">
    <property type="entry name" value="Trigger factor ribosome-binding domain"/>
    <property type="match status" value="1"/>
</dbReference>
<dbReference type="InterPro" id="IPR008881">
    <property type="entry name" value="Trigger_fac_ribosome-bd_bac"/>
</dbReference>
<feature type="coiled-coil region" evidence="15">
    <location>
        <begin position="369"/>
        <end position="400"/>
    </location>
</feature>
<keyword evidence="5 12" id="KW-0132">Cell division</keyword>
<dbReference type="AlphaFoldDB" id="A0A1H9BZX5"/>
<dbReference type="SUPFAM" id="SSF109998">
    <property type="entry name" value="Triger factor/SurA peptide-binding domain-like"/>
    <property type="match status" value="1"/>
</dbReference>
<dbReference type="GO" id="GO:0043022">
    <property type="term" value="F:ribosome binding"/>
    <property type="evidence" value="ECO:0007669"/>
    <property type="project" value="TreeGrafter"/>
</dbReference>
<dbReference type="Pfam" id="PF00254">
    <property type="entry name" value="FKBP_C"/>
    <property type="match status" value="1"/>
</dbReference>
<dbReference type="Proteomes" id="UP000199427">
    <property type="component" value="Unassembled WGS sequence"/>
</dbReference>
<dbReference type="GO" id="GO:0003755">
    <property type="term" value="F:peptidyl-prolyl cis-trans isomerase activity"/>
    <property type="evidence" value="ECO:0007669"/>
    <property type="project" value="UniProtKB-UniRule"/>
</dbReference>
<evidence type="ECO:0000256" key="3">
    <source>
        <dbReference type="ARBA" id="ARBA00013194"/>
    </source>
</evidence>
<evidence type="ECO:0000256" key="11">
    <source>
        <dbReference type="ARBA" id="ARBA00029986"/>
    </source>
</evidence>
<keyword evidence="7 12" id="KW-0143">Chaperone</keyword>
<keyword evidence="12" id="KW-0963">Cytoplasm</keyword>
<dbReference type="GO" id="GO:0015031">
    <property type="term" value="P:protein transport"/>
    <property type="evidence" value="ECO:0007669"/>
    <property type="project" value="UniProtKB-UniRule"/>
</dbReference>
<feature type="coiled-coil region" evidence="15">
    <location>
        <begin position="128"/>
        <end position="155"/>
    </location>
</feature>
<evidence type="ECO:0000256" key="12">
    <source>
        <dbReference type="HAMAP-Rule" id="MF_00303"/>
    </source>
</evidence>
<feature type="domain" description="PPIase FKBP-type" evidence="16">
    <location>
        <begin position="163"/>
        <end position="245"/>
    </location>
</feature>
<evidence type="ECO:0000256" key="1">
    <source>
        <dbReference type="ARBA" id="ARBA00000971"/>
    </source>
</evidence>
<dbReference type="InterPro" id="IPR046357">
    <property type="entry name" value="PPIase_dom_sf"/>
</dbReference>
<dbReference type="GO" id="GO:0051301">
    <property type="term" value="P:cell division"/>
    <property type="evidence" value="ECO:0007669"/>
    <property type="project" value="UniProtKB-KW"/>
</dbReference>
<evidence type="ECO:0000256" key="4">
    <source>
        <dbReference type="ARBA" id="ARBA00016902"/>
    </source>
</evidence>
<comment type="catalytic activity">
    <reaction evidence="1 12 13">
        <text>[protein]-peptidylproline (omega=180) = [protein]-peptidylproline (omega=0)</text>
        <dbReference type="Rhea" id="RHEA:16237"/>
        <dbReference type="Rhea" id="RHEA-COMP:10747"/>
        <dbReference type="Rhea" id="RHEA-COMP:10748"/>
        <dbReference type="ChEBI" id="CHEBI:83833"/>
        <dbReference type="ChEBI" id="CHEBI:83834"/>
        <dbReference type="EC" id="5.2.1.8"/>
    </reaction>
</comment>
<evidence type="ECO:0000256" key="7">
    <source>
        <dbReference type="ARBA" id="ARBA00023186"/>
    </source>
</evidence>
<dbReference type="NCBIfam" id="TIGR00115">
    <property type="entry name" value="tig"/>
    <property type="match status" value="1"/>
</dbReference>
<dbReference type="FunFam" id="3.10.50.40:FF:000001">
    <property type="entry name" value="Trigger factor"/>
    <property type="match status" value="1"/>
</dbReference>
<evidence type="ECO:0000256" key="8">
    <source>
        <dbReference type="ARBA" id="ARBA00023235"/>
    </source>
</evidence>
<sequence length="428" mass="48508">MSAKWEKKEGNEGVLTFEVDTDDFNQALDQAFKKVVKDVQIPGFRKGKVPRNIFEKRFGIEALYQEAIDIVLPEAYSKAIEEAGITPVDRPDVDIEQLEKDKPVIFTANVTVKPEVTLGDYKGLEVEEKDTTVTEEEVEEELKSLQEKQAELVVKEEGQVENGDTVVMDFEGFIDGEAFEGGAAENHSLEIGSGQFIPGFEEQLVGKEAGEDVDVVVTFPEDYQAEELAGKEATFKVKIHDIKTKELPELDDEFAKDVDEEVESLDELKTKTRERLEEEKKNDADVEKREALVNQAAENAEMEVPQAMVDTELDRMMQEFEQRLQMQGLSLDMYAQFTGQDENALKEQMKEDAEKRVRTNLTLEAISKAENLEVTEEDVEKELEQMASMYNTDIDNLKQMLGGNTDMLKDDLKMKKAIDFLVEESKTV</sequence>
<evidence type="ECO:0000256" key="6">
    <source>
        <dbReference type="ARBA" id="ARBA00023110"/>
    </source>
</evidence>
<dbReference type="STRING" id="571933.SAMN05216362_104141"/>
<dbReference type="HAMAP" id="MF_00303">
    <property type="entry name" value="Trigger_factor_Tig"/>
    <property type="match status" value="1"/>
</dbReference>
<dbReference type="RefSeq" id="WP_091772726.1">
    <property type="nucleotide sequence ID" value="NZ_CAESCL010000112.1"/>
</dbReference>
<evidence type="ECO:0000259" key="16">
    <source>
        <dbReference type="PROSITE" id="PS50059"/>
    </source>
</evidence>
<dbReference type="InterPro" id="IPR027304">
    <property type="entry name" value="Trigger_fact/SurA_dom_sf"/>
</dbReference>
<dbReference type="GO" id="GO:0051083">
    <property type="term" value="P:'de novo' cotranslational protein folding"/>
    <property type="evidence" value="ECO:0007669"/>
    <property type="project" value="TreeGrafter"/>
</dbReference>
<dbReference type="PIRSF" id="PIRSF003095">
    <property type="entry name" value="Trigger_factor"/>
    <property type="match status" value="1"/>
</dbReference>
<comment type="subcellular location">
    <subcellularLocation>
        <location evidence="12">Cytoplasm</location>
    </subcellularLocation>
    <text evidence="12">About half TF is bound to the ribosome near the polypeptide exit tunnel while the other half is free in the cytoplasm.</text>
</comment>
<evidence type="ECO:0000256" key="13">
    <source>
        <dbReference type="PROSITE-ProRule" id="PRU00277"/>
    </source>
</evidence>
<dbReference type="EMBL" id="FOES01000004">
    <property type="protein sequence ID" value="SEP94404.1"/>
    <property type="molecule type" value="Genomic_DNA"/>
</dbReference>
<dbReference type="EC" id="5.2.1.8" evidence="3 12"/>
<gene>
    <name evidence="12" type="primary">tig</name>
    <name evidence="17" type="ORF">SAMN05216362_104141</name>
</gene>
<comment type="similarity">
    <text evidence="2 12 14">Belongs to the FKBP-type PPIase family. Tig subfamily.</text>
</comment>
<dbReference type="Gene3D" id="3.10.50.40">
    <property type="match status" value="1"/>
</dbReference>
<organism evidence="17 18">
    <name type="scientific">Piscibacillus halophilus</name>
    <dbReference type="NCBI Taxonomy" id="571933"/>
    <lineage>
        <taxon>Bacteria</taxon>
        <taxon>Bacillati</taxon>
        <taxon>Bacillota</taxon>
        <taxon>Bacilli</taxon>
        <taxon>Bacillales</taxon>
        <taxon>Bacillaceae</taxon>
        <taxon>Piscibacillus</taxon>
    </lineage>
</organism>
<dbReference type="SUPFAM" id="SSF54534">
    <property type="entry name" value="FKBP-like"/>
    <property type="match status" value="1"/>
</dbReference>
<dbReference type="PANTHER" id="PTHR30560:SF3">
    <property type="entry name" value="TRIGGER FACTOR-LIKE PROTEIN TIG, CHLOROPLASTIC"/>
    <property type="match status" value="1"/>
</dbReference>
<dbReference type="SUPFAM" id="SSF102735">
    <property type="entry name" value="Trigger factor ribosome-binding domain"/>
    <property type="match status" value="1"/>
</dbReference>
<evidence type="ECO:0000313" key="18">
    <source>
        <dbReference type="Proteomes" id="UP000199427"/>
    </source>
</evidence>
<name>A0A1H9BZX5_9BACI</name>
<evidence type="ECO:0000256" key="15">
    <source>
        <dbReference type="SAM" id="Coils"/>
    </source>
</evidence>
<protein>
    <recommendedName>
        <fullName evidence="4 12">Trigger factor</fullName>
        <shortName evidence="12">TF</shortName>
        <ecNumber evidence="3 12">5.2.1.8</ecNumber>
    </recommendedName>
    <alternativeName>
        <fullName evidence="11 12">PPIase</fullName>
    </alternativeName>
</protein>
<dbReference type="GO" id="GO:0044183">
    <property type="term" value="F:protein folding chaperone"/>
    <property type="evidence" value="ECO:0007669"/>
    <property type="project" value="TreeGrafter"/>
</dbReference>
<dbReference type="PANTHER" id="PTHR30560">
    <property type="entry name" value="TRIGGER FACTOR CHAPERONE AND PEPTIDYL-PROLYL CIS/TRANS ISOMERASE"/>
    <property type="match status" value="1"/>
</dbReference>
<evidence type="ECO:0000256" key="10">
    <source>
        <dbReference type="ARBA" id="ARBA00024849"/>
    </source>
</evidence>
<proteinExistence type="inferred from homology"/>
<comment type="domain">
    <text evidence="12">Consists of 3 domains; the N-terminus binds the ribosome, the middle domain has PPIase activity, while the C-terminus has intrinsic chaperone activity on its own.</text>
</comment>
<feature type="coiled-coil region" evidence="15">
    <location>
        <begin position="255"/>
        <end position="282"/>
    </location>
</feature>
<keyword evidence="18" id="KW-1185">Reference proteome</keyword>
<dbReference type="InterPro" id="IPR036611">
    <property type="entry name" value="Trigger_fac_ribosome-bd_sf"/>
</dbReference>
<dbReference type="Pfam" id="PF05697">
    <property type="entry name" value="Trigger_N"/>
    <property type="match status" value="1"/>
</dbReference>
<keyword evidence="9 12" id="KW-0131">Cell cycle</keyword>
<dbReference type="InterPro" id="IPR001179">
    <property type="entry name" value="PPIase_FKBP_dom"/>
</dbReference>
<dbReference type="GO" id="GO:0043335">
    <property type="term" value="P:protein unfolding"/>
    <property type="evidence" value="ECO:0007669"/>
    <property type="project" value="TreeGrafter"/>
</dbReference>
<dbReference type="OrthoDB" id="9767721at2"/>
<dbReference type="PROSITE" id="PS50059">
    <property type="entry name" value="FKBP_PPIASE"/>
    <property type="match status" value="1"/>
</dbReference>
<dbReference type="InterPro" id="IPR005215">
    <property type="entry name" value="Trig_fac"/>
</dbReference>
<dbReference type="InterPro" id="IPR008880">
    <property type="entry name" value="Trigger_fac_C"/>
</dbReference>
<reference evidence="17 18" key="1">
    <citation type="submission" date="2016-10" db="EMBL/GenBank/DDBJ databases">
        <authorList>
            <person name="de Groot N.N."/>
        </authorList>
    </citation>
    <scope>NUCLEOTIDE SEQUENCE [LARGE SCALE GENOMIC DNA]</scope>
    <source>
        <strain evidence="17 18">DSM 21633</strain>
    </source>
</reference>
<keyword evidence="15" id="KW-0175">Coiled coil</keyword>
<keyword evidence="8 12" id="KW-0413">Isomerase</keyword>
<evidence type="ECO:0000256" key="9">
    <source>
        <dbReference type="ARBA" id="ARBA00023306"/>
    </source>
</evidence>
<keyword evidence="6 12" id="KW-0697">Rotamase</keyword>
<accession>A0A1H9BZX5</accession>
<evidence type="ECO:0000256" key="5">
    <source>
        <dbReference type="ARBA" id="ARBA00022618"/>
    </source>
</evidence>
<dbReference type="Gene3D" id="1.10.3120.10">
    <property type="entry name" value="Trigger factor, C-terminal domain"/>
    <property type="match status" value="1"/>
</dbReference>
<evidence type="ECO:0000256" key="2">
    <source>
        <dbReference type="ARBA" id="ARBA00005464"/>
    </source>
</evidence>
<evidence type="ECO:0000256" key="14">
    <source>
        <dbReference type="RuleBase" id="RU003914"/>
    </source>
</evidence>
<dbReference type="GO" id="GO:0005737">
    <property type="term" value="C:cytoplasm"/>
    <property type="evidence" value="ECO:0007669"/>
    <property type="project" value="UniProtKB-SubCell"/>
</dbReference>
<evidence type="ECO:0000313" key="17">
    <source>
        <dbReference type="EMBL" id="SEP94404.1"/>
    </source>
</evidence>
<comment type="function">
    <text evidence="10 12">Involved in protein export. Acts as a chaperone by maintaining the newly synthesized protein in an open conformation. Functions as a peptidyl-prolyl cis-trans isomerase.</text>
</comment>